<dbReference type="OrthoDB" id="7446658at2759"/>
<organism evidence="2 3">
    <name type="scientific">Arctia plantaginis</name>
    <name type="common">Wood tiger moth</name>
    <name type="synonym">Phalaena plantaginis</name>
    <dbReference type="NCBI Taxonomy" id="874455"/>
    <lineage>
        <taxon>Eukaryota</taxon>
        <taxon>Metazoa</taxon>
        <taxon>Ecdysozoa</taxon>
        <taxon>Arthropoda</taxon>
        <taxon>Hexapoda</taxon>
        <taxon>Insecta</taxon>
        <taxon>Pterygota</taxon>
        <taxon>Neoptera</taxon>
        <taxon>Endopterygota</taxon>
        <taxon>Lepidoptera</taxon>
        <taxon>Glossata</taxon>
        <taxon>Ditrysia</taxon>
        <taxon>Noctuoidea</taxon>
        <taxon>Erebidae</taxon>
        <taxon>Arctiinae</taxon>
        <taxon>Arctia</taxon>
    </lineage>
</organism>
<comment type="caution">
    <text evidence="2">The sequence shown here is derived from an EMBL/GenBank/DDBJ whole genome shotgun (WGS) entry which is preliminary data.</text>
</comment>
<gene>
    <name evidence="2" type="ORF">APLA_LOCUS8666</name>
</gene>
<sequence>MGLLKLTTQSRNVKFEIQSLSKPIEELTNKADDLRKSNTKHNIFIDIETLRPFALSKIGRSKEYMHHRYLKKRKDPQFNKSFTVKSAMSSFKSLSTKVKIENQIYFRRSPMVFAKVLTSLPAQSISAKFDNRKQYQNKRSNINQTRDSFDIKKKVLTQLQRLENDIKVVKAQIENDTRIIEDLQNQLRQKEKQRTKLKLMNEKATILLKTFIEKPAIKMLTKSLDNDTTTTTDKNEKFKLNLDENTQKLQQLTKTIKSQAKNEKKYKQINSTDLHKLYKYRRHSNITSRDYLKSISKNIDINKVEGDDLHQDFYIDEIKKNENTLSSTSKTKYDINYIKLNKNISDEENVENITVSTPSIFDLHEDFETFERFDGEFDWEKFITSEMYVQIIKNTTAEPDFRRMLSDEKKATVPDLSKAVTSFEEKFWDDYYLERTIPVHPQVVTGNSNSSKTRLVPRPSLQKTYLETITLPEIKKSLNGDNNIRNLGMRYLNNPRRIPGGQYPVIDGRRNMPTLHTIQTTADQILYDSIIRDIDKDIDI</sequence>
<evidence type="ECO:0000313" key="3">
    <source>
        <dbReference type="Proteomes" id="UP000494106"/>
    </source>
</evidence>
<feature type="coiled-coil region" evidence="1">
    <location>
        <begin position="152"/>
        <end position="203"/>
    </location>
</feature>
<dbReference type="EMBL" id="CADEBC010000510">
    <property type="protein sequence ID" value="CAB3241493.1"/>
    <property type="molecule type" value="Genomic_DNA"/>
</dbReference>
<reference evidence="2 3" key="1">
    <citation type="submission" date="2020-04" db="EMBL/GenBank/DDBJ databases">
        <authorList>
            <person name="Wallbank WR R."/>
            <person name="Pardo Diaz C."/>
            <person name="Kozak K."/>
            <person name="Martin S."/>
            <person name="Jiggins C."/>
            <person name="Moest M."/>
            <person name="Warren A I."/>
            <person name="Byers J.R.P. K."/>
            <person name="Montejo-Kovacevich G."/>
            <person name="Yen C E."/>
        </authorList>
    </citation>
    <scope>NUCLEOTIDE SEQUENCE [LARGE SCALE GENOMIC DNA]</scope>
</reference>
<evidence type="ECO:0000256" key="1">
    <source>
        <dbReference type="SAM" id="Coils"/>
    </source>
</evidence>
<proteinExistence type="predicted"/>
<name>A0A8S1A5T5_ARCPL</name>
<protein>
    <submittedName>
        <fullName evidence="2">Uncharacterized protein</fullName>
    </submittedName>
</protein>
<evidence type="ECO:0000313" key="2">
    <source>
        <dbReference type="EMBL" id="CAB3241493.1"/>
    </source>
</evidence>
<dbReference type="Proteomes" id="UP000494106">
    <property type="component" value="Unassembled WGS sequence"/>
</dbReference>
<accession>A0A8S1A5T5</accession>
<keyword evidence="3" id="KW-1185">Reference proteome</keyword>
<keyword evidence="1" id="KW-0175">Coiled coil</keyword>
<dbReference type="AlphaFoldDB" id="A0A8S1A5T5"/>
<feature type="coiled-coil region" evidence="1">
    <location>
        <begin position="235"/>
        <end position="262"/>
    </location>
</feature>